<proteinExistence type="predicted"/>
<feature type="signal peptide" evidence="1">
    <location>
        <begin position="1"/>
        <end position="17"/>
    </location>
</feature>
<sequence>MVRLEFLSLLHAVGVLAAGSSGPSSSLGTFENPSIRSRPRFRYWLPDAGVDKEIVATNIKDSGERGAGGVEFVPFYNYGGEAGDPPPQANWVTNGFGTPAFRDVFRAALQAHKDAGLLMDFALGPNQGQGVPASTDDPGLQWDLVPYSVPIGSNETFQGPIPGWGTGELVAVVSARVLSQTNISLPEIDSPFLTAQSGYLSLMLEHESLTDITDQVSEDGQLSIHFPTYRDGVGHRIFAYYQKRTLNRNLHFTNNATATIWDNGSFAVDHYSSRGAQTVIDFWESQILIDGIKELLMEVGNYAWEDSMELTSNTSWTPALPERFQRKFGYSLKRYLPVLNFGTLWPNNNVNIQKYRPGAVQSILNTPDAGSGYINDYRSVLEDGYREYLQTITDWARNELHLEFSAQVSYNLPMDMEVNIPIVDAPECESLQFGDSVDAYRQFSGPALLAGKSVISNEMGATMAAYGYPFRSLLFSVGRAIVGGVNQLVLHGQSYTGDYYETTWPGYTAFSYSTSELYSNKQPSWDHGLSDVLNFFARVQYTQRQGIPRVDVAIYNKVSATNAAAFPSMYQADDLVNEGWSWAYLSPDNFALPGATVENGTLGPDGPRFKALVVESASNMTLSGLDNIQEYATQGLPIILSGGLPGIFPSANASESAAIEAGLTHLSTSANVHLVRTGGVAEKLSALGLSPHIQVQTDGKWLTTWREDSSSGIDYALIFCDSNASSGYITVTGSAKDKVPFYLNAWTGARSPVFTYNVTDHALTLPVSLQGNQTMIIAFSPRGLNESGQPKTHAIETPSSVIGATYDQRDGWVAHVVNQGSKTTPERIRLSSDRYIELAQHQRTASPFNLTNWQLVAEHWEAPTNLSDAKTIARKHNTTHELTTLVSWSQIPILRNASGLGYYSTTFQWPPTTHGRINGTADGAYIVFPSILHAIQLSINGHRVPPLDYTNAKADISRFLKAGTNEVLAVVPTTMWNYIRSILSDIRDQGHLPGLLAEGLPVPGISENGLVEEVTVIPYSKLLIR</sequence>
<dbReference type="PANTHER" id="PTHR36848:SF2">
    <property type="entry name" value="SECRETED PROTEIN"/>
    <property type="match status" value="1"/>
</dbReference>
<keyword evidence="1" id="KW-0732">Signal</keyword>
<dbReference type="EMBL" id="JZEE01000155">
    <property type="protein sequence ID" value="KJK67899.1"/>
    <property type="molecule type" value="Genomic_DNA"/>
</dbReference>
<evidence type="ECO:0000256" key="1">
    <source>
        <dbReference type="SAM" id="SignalP"/>
    </source>
</evidence>
<dbReference type="Gene3D" id="2.60.120.260">
    <property type="entry name" value="Galactose-binding domain-like"/>
    <property type="match status" value="1"/>
</dbReference>
<dbReference type="Proteomes" id="UP000033540">
    <property type="component" value="Unassembled WGS sequence"/>
</dbReference>
<gene>
    <name evidence="2" type="ORF">P875_00108808</name>
</gene>
<dbReference type="OrthoDB" id="2588159at2759"/>
<evidence type="ECO:0000313" key="3">
    <source>
        <dbReference type="Proteomes" id="UP000033540"/>
    </source>
</evidence>
<dbReference type="STRING" id="1403190.A0A0F0IJB4"/>
<dbReference type="InterPro" id="IPR008979">
    <property type="entry name" value="Galactose-bd-like_sf"/>
</dbReference>
<keyword evidence="2" id="KW-0378">Hydrolase</keyword>
<feature type="chain" id="PRO_5002443266" evidence="1">
    <location>
        <begin position="18"/>
        <end position="1025"/>
    </location>
</feature>
<protein>
    <submittedName>
        <fullName evidence="2">Glycosyl hydrolases family 2 sugar binding domain protein</fullName>
    </submittedName>
</protein>
<reference evidence="2 3" key="1">
    <citation type="submission" date="2015-02" db="EMBL/GenBank/DDBJ databases">
        <title>Draft genome sequence of Aspergillus parasiticus SU-1.</title>
        <authorList>
            <person name="Yu J."/>
            <person name="Fedorova N."/>
            <person name="Yin Y."/>
            <person name="Losada L."/>
            <person name="Zafar N."/>
            <person name="Taujale R."/>
            <person name="Ehrlich K.C."/>
            <person name="Bhatnagar D."/>
            <person name="Cleveland T.E."/>
            <person name="Bennett J.W."/>
            <person name="Nierman W.C."/>
        </authorList>
    </citation>
    <scope>NUCLEOTIDE SEQUENCE [LARGE SCALE GENOMIC DNA]</scope>
    <source>
        <strain evidence="3">ATCC 56775 / NRRL 5862 / SRRC 143 / SU-1</strain>
    </source>
</reference>
<evidence type="ECO:0000313" key="2">
    <source>
        <dbReference type="EMBL" id="KJK67899.1"/>
    </source>
</evidence>
<dbReference type="PANTHER" id="PTHR36848">
    <property type="entry name" value="DNA-BINDING PROTEIN (PUTATIVE SECRETED PROTEIN)-RELATED"/>
    <property type="match status" value="1"/>
</dbReference>
<accession>A0A0F0IJB4</accession>
<dbReference type="SUPFAM" id="SSF49785">
    <property type="entry name" value="Galactose-binding domain-like"/>
    <property type="match status" value="1"/>
</dbReference>
<comment type="caution">
    <text evidence="2">The sequence shown here is derived from an EMBL/GenBank/DDBJ whole genome shotgun (WGS) entry which is preliminary data.</text>
</comment>
<dbReference type="InterPro" id="IPR053161">
    <property type="entry name" value="Ulvan_degrading_GH"/>
</dbReference>
<name>A0A0F0IJB4_ASPPU</name>
<dbReference type="GO" id="GO:0016787">
    <property type="term" value="F:hydrolase activity"/>
    <property type="evidence" value="ECO:0007669"/>
    <property type="project" value="UniProtKB-KW"/>
</dbReference>
<organism evidence="2 3">
    <name type="scientific">Aspergillus parasiticus (strain ATCC 56775 / NRRL 5862 / SRRC 143 / SU-1)</name>
    <dbReference type="NCBI Taxonomy" id="1403190"/>
    <lineage>
        <taxon>Eukaryota</taxon>
        <taxon>Fungi</taxon>
        <taxon>Dikarya</taxon>
        <taxon>Ascomycota</taxon>
        <taxon>Pezizomycotina</taxon>
        <taxon>Eurotiomycetes</taxon>
        <taxon>Eurotiomycetidae</taxon>
        <taxon>Eurotiales</taxon>
        <taxon>Aspergillaceae</taxon>
        <taxon>Aspergillus</taxon>
        <taxon>Aspergillus subgen. Circumdati</taxon>
    </lineage>
</organism>
<dbReference type="AlphaFoldDB" id="A0A0F0IJB4"/>
<dbReference type="Pfam" id="PF17132">
    <property type="entry name" value="Glyco_hydro_106"/>
    <property type="match status" value="1"/>
</dbReference>